<dbReference type="EMBL" id="AMCI01008995">
    <property type="protein sequence ID" value="EJW90180.1"/>
    <property type="molecule type" value="Genomic_DNA"/>
</dbReference>
<organism evidence="1">
    <name type="scientific">gut metagenome</name>
    <dbReference type="NCBI Taxonomy" id="749906"/>
    <lineage>
        <taxon>unclassified sequences</taxon>
        <taxon>metagenomes</taxon>
        <taxon>organismal metagenomes</taxon>
    </lineage>
</organism>
<evidence type="ECO:0000313" key="1">
    <source>
        <dbReference type="EMBL" id="EJW90180.1"/>
    </source>
</evidence>
<sequence length="39" mass="4117">MGFSSSNMASILEATSSVAAVHSLTTSMWRSISLRKPSS</sequence>
<comment type="caution">
    <text evidence="1">The sequence shown here is derived from an EMBL/GenBank/DDBJ whole genome shotgun (WGS) entry which is preliminary data.</text>
</comment>
<dbReference type="AlphaFoldDB" id="J9BRI0"/>
<reference evidence="1" key="1">
    <citation type="journal article" date="2012" name="PLoS ONE">
        <title>Gene sets for utilization of primary and secondary nutrition supplies in the distal gut of endangered iberian lynx.</title>
        <authorList>
            <person name="Alcaide M."/>
            <person name="Messina E."/>
            <person name="Richter M."/>
            <person name="Bargiela R."/>
            <person name="Peplies J."/>
            <person name="Huws S.A."/>
            <person name="Newbold C.J."/>
            <person name="Golyshin P.N."/>
            <person name="Simon M.A."/>
            <person name="Lopez G."/>
            <person name="Yakimov M.M."/>
            <person name="Ferrer M."/>
        </authorList>
    </citation>
    <scope>NUCLEOTIDE SEQUENCE</scope>
</reference>
<name>J9BRI0_9ZZZZ</name>
<gene>
    <name evidence="1" type="ORF">EVA_21714</name>
</gene>
<protein>
    <submittedName>
        <fullName evidence="1">Uncharacterized protein</fullName>
    </submittedName>
</protein>
<accession>J9BRI0</accession>
<proteinExistence type="predicted"/>